<name>A0A8T1V2B2_9STRA</name>
<dbReference type="Proteomes" id="UP000688947">
    <property type="component" value="Unassembled WGS sequence"/>
</dbReference>
<gene>
    <name evidence="2" type="ORF">JG687_00000588</name>
</gene>
<feature type="region of interest" description="Disordered" evidence="1">
    <location>
        <begin position="644"/>
        <end position="669"/>
    </location>
</feature>
<evidence type="ECO:0000313" key="2">
    <source>
        <dbReference type="EMBL" id="KAG6974019.1"/>
    </source>
</evidence>
<comment type="caution">
    <text evidence="2">The sequence shown here is derived from an EMBL/GenBank/DDBJ whole genome shotgun (WGS) entry which is preliminary data.</text>
</comment>
<accession>A0A8T1V2B2</accession>
<feature type="region of interest" description="Disordered" evidence="1">
    <location>
        <begin position="717"/>
        <end position="776"/>
    </location>
</feature>
<protein>
    <submittedName>
        <fullName evidence="2">Uncharacterized protein</fullName>
    </submittedName>
</protein>
<dbReference type="VEuPathDB" id="FungiDB:PC110_g5178"/>
<sequence length="776" mass="88896">MAALDHARALNGLLALPRLERMLRVYRTWVNVEGVEGGMALTRRELQCVLEFPELDHHVDFLFDTFRCVSSNRKQSVTPRVDLVTLLTTAAMLAQGALADKAGFVFQLVDLDTEDDIVEAELALVISTCCSGLYRLGLIENGDNLSEIDAMVVAYEAFDFVELEDGDKMTFVMFLKWCVFHPRPKALLGRISCLFSMCDAVRNMKDALEERTERLKNAETFLYYNDMHFGSLDEYAEKVRVVVGPIVGKVEATRVNVLLEVDTLTTVKCFAFALPQEGAEMERNCSVPTQECKVQSFQPELFTITGLSPGTAYVLRFLGIRKADRDRCVAVVTTFCRTPASSIPVETLPVPSSSRIRLLNHFIPGSRHQGPRSPETPVYQKIARDSYESPKSTLTIHYGIFLSPQKVSAMLEILKHGDTKGSEERGEVGGETKSASIETEFIADELADAAHPMTLYRRFPTWWANYVPMGKIVFWDDTVMMRAQSDEDVTALAQYLQDGREFTAALEVLFEKHQFAEAARMEELRSKHRRRRRGPEELRLSLRAVFAELWKVLPETHRQRVAYFQDEFVFDFLLGYLASDLFEDSEAQDDDVERPPLEFAAFSTLCRDFIFNAGMLNLCLVMQQEDERRALALQRAKARGQAAEREAQRIQQEQQRAEEEAELARLQRENPEEYAKRKLAEQEVARQEKLAKAEAARERRKAEKLRDVEEELAIAKEQRKLDKLAESGDDPQEFNRRRELLAARVRKLEERKRHRQAEEARRREMKEKKKKEKAAH</sequence>
<evidence type="ECO:0000313" key="3">
    <source>
        <dbReference type="Proteomes" id="UP000688947"/>
    </source>
</evidence>
<dbReference type="EMBL" id="JAENGZ010000012">
    <property type="protein sequence ID" value="KAG6974019.1"/>
    <property type="molecule type" value="Genomic_DNA"/>
</dbReference>
<evidence type="ECO:0000256" key="1">
    <source>
        <dbReference type="SAM" id="MobiDB-lite"/>
    </source>
</evidence>
<proteinExistence type="predicted"/>
<feature type="compositionally biased region" description="Basic and acidic residues" evidence="1">
    <location>
        <begin position="733"/>
        <end position="767"/>
    </location>
</feature>
<feature type="compositionally biased region" description="Basic and acidic residues" evidence="1">
    <location>
        <begin position="717"/>
        <end position="726"/>
    </location>
</feature>
<organism evidence="2 3">
    <name type="scientific">Phytophthora cactorum</name>
    <dbReference type="NCBI Taxonomy" id="29920"/>
    <lineage>
        <taxon>Eukaryota</taxon>
        <taxon>Sar</taxon>
        <taxon>Stramenopiles</taxon>
        <taxon>Oomycota</taxon>
        <taxon>Peronosporomycetes</taxon>
        <taxon>Peronosporales</taxon>
        <taxon>Peronosporaceae</taxon>
        <taxon>Phytophthora</taxon>
    </lineage>
</organism>
<reference evidence="2" key="1">
    <citation type="submission" date="2021-01" db="EMBL/GenBank/DDBJ databases">
        <title>Phytophthora aleatoria, a newly-described species from Pinus radiata is distinct from Phytophthora cactorum isolates based on comparative genomics.</title>
        <authorList>
            <person name="Mcdougal R."/>
            <person name="Panda P."/>
            <person name="Williams N."/>
            <person name="Studholme D.J."/>
        </authorList>
    </citation>
    <scope>NUCLEOTIDE SEQUENCE</scope>
    <source>
        <strain evidence="2">NZFS 3830</strain>
    </source>
</reference>
<dbReference type="AlphaFoldDB" id="A0A8T1V2B2"/>
<dbReference type="OrthoDB" id="2419400at2759"/>
<feature type="compositionally biased region" description="Basic and acidic residues" evidence="1">
    <location>
        <begin position="655"/>
        <end position="669"/>
    </location>
</feature>